<dbReference type="Gene3D" id="2.60.40.10">
    <property type="entry name" value="Immunoglobulins"/>
    <property type="match status" value="1"/>
</dbReference>
<dbReference type="EMBL" id="UOGG01000113">
    <property type="protein sequence ID" value="VAX30490.1"/>
    <property type="molecule type" value="Genomic_DNA"/>
</dbReference>
<protein>
    <submittedName>
        <fullName evidence="3">Limit dextrin alpha-1,6-maltotetraose-hydrolase</fullName>
        <ecNumber evidence="3">3.2.1.196</ecNumber>
    </submittedName>
</protein>
<evidence type="ECO:0000259" key="2">
    <source>
        <dbReference type="Pfam" id="PF02922"/>
    </source>
</evidence>
<dbReference type="CDD" id="cd02856">
    <property type="entry name" value="E_set_GDE_Isoamylase_N"/>
    <property type="match status" value="1"/>
</dbReference>
<dbReference type="EC" id="3.2.1.196" evidence="3"/>
<feature type="non-terminal residue" evidence="3">
    <location>
        <position position="162"/>
    </location>
</feature>
<name>A0A3B1D6C9_9ZZZZ</name>
<keyword evidence="3" id="KW-0326">Glycosidase</keyword>
<dbReference type="AlphaFoldDB" id="A0A3B1D6C9"/>
<evidence type="ECO:0000256" key="1">
    <source>
        <dbReference type="ARBA" id="ARBA00008061"/>
    </source>
</evidence>
<feature type="domain" description="Glycoside hydrolase family 13 N-terminal" evidence="2">
    <location>
        <begin position="2"/>
        <end position="80"/>
    </location>
</feature>
<dbReference type="InterPro" id="IPR044505">
    <property type="entry name" value="GlgX_Isoamylase_N_E_set"/>
</dbReference>
<dbReference type="InterPro" id="IPR013783">
    <property type="entry name" value="Ig-like_fold"/>
</dbReference>
<dbReference type="InterPro" id="IPR004193">
    <property type="entry name" value="Glyco_hydro_13_N"/>
</dbReference>
<proteinExistence type="inferred from homology"/>
<dbReference type="GO" id="GO:0120549">
    <property type="term" value="F:limit dextrin alpha-1,6-maltotetraose-hydrolase activity"/>
    <property type="evidence" value="ECO:0007669"/>
    <property type="project" value="UniProtKB-EC"/>
</dbReference>
<sequence>MNFALFSEHASCVELCLFPSRDSTQESATIALVKSANHVWHIYLEGVNPGCLYGYRVHGPYDPENGHRFNPNKILVDPYAKGLVRTHGLVDRHFAYRFGSSREDLEMDPRDNAGIAPLSVVVDTSFPWGDDLRPDTPLNQTLIYETHVKGLTARHPEVPEEL</sequence>
<dbReference type="SUPFAM" id="SSF81296">
    <property type="entry name" value="E set domains"/>
    <property type="match status" value="1"/>
</dbReference>
<keyword evidence="3" id="KW-0378">Hydrolase</keyword>
<gene>
    <name evidence="3" type="ORF">MNBD_NITROSPINAE05-1285</name>
</gene>
<dbReference type="InterPro" id="IPR014756">
    <property type="entry name" value="Ig_E-set"/>
</dbReference>
<reference evidence="3" key="1">
    <citation type="submission" date="2018-06" db="EMBL/GenBank/DDBJ databases">
        <authorList>
            <person name="Zhirakovskaya E."/>
        </authorList>
    </citation>
    <scope>NUCLEOTIDE SEQUENCE</scope>
</reference>
<organism evidence="3">
    <name type="scientific">hydrothermal vent metagenome</name>
    <dbReference type="NCBI Taxonomy" id="652676"/>
    <lineage>
        <taxon>unclassified sequences</taxon>
        <taxon>metagenomes</taxon>
        <taxon>ecological metagenomes</taxon>
    </lineage>
</organism>
<evidence type="ECO:0000313" key="3">
    <source>
        <dbReference type="EMBL" id="VAX30490.1"/>
    </source>
</evidence>
<dbReference type="Pfam" id="PF02922">
    <property type="entry name" value="CBM_48"/>
    <property type="match status" value="1"/>
</dbReference>
<accession>A0A3B1D6C9</accession>
<dbReference type="PANTHER" id="PTHR43002">
    <property type="entry name" value="GLYCOGEN DEBRANCHING ENZYME"/>
    <property type="match status" value="1"/>
</dbReference>
<dbReference type="GO" id="GO:0005975">
    <property type="term" value="P:carbohydrate metabolic process"/>
    <property type="evidence" value="ECO:0007669"/>
    <property type="project" value="InterPro"/>
</dbReference>
<dbReference type="Gene3D" id="3.20.20.80">
    <property type="entry name" value="Glycosidases"/>
    <property type="match status" value="1"/>
</dbReference>
<comment type="similarity">
    <text evidence="1">Belongs to the glycosyl hydrolase 13 family.</text>
</comment>